<dbReference type="Gene3D" id="3.60.10.10">
    <property type="entry name" value="Endonuclease/exonuclease/phosphatase"/>
    <property type="match status" value="1"/>
</dbReference>
<protein>
    <recommendedName>
        <fullName evidence="4">Endonuclease/exonuclease/phosphatase domain-containing protein</fullName>
    </recommendedName>
</protein>
<dbReference type="EMBL" id="JALLBG020000099">
    <property type="protein sequence ID" value="KAL3765092.1"/>
    <property type="molecule type" value="Genomic_DNA"/>
</dbReference>
<dbReference type="AlphaFoldDB" id="A0ABD3MNM5"/>
<name>A0ABD3MNM5_9STRA</name>
<sequence length="278" mass="30889">LSVKSTDNLPPTGNNIPSETDPADIRFAFQNIHGAMLDAGLSLPNEIEAISDWSIDIMGMPETNHPWSSKQKTDHDYMMTSRFASSRTIYTSVPSPSHDMKCLPGGNLLTINGHTTGRISGSGSDEWGRFCWYTLLGLRNEESAMKQVTNQEHSQLTNNSTRPCGRRDISKLITDKRHQGFCPILMMDANGDYNGKDKDLAAFLMQAGLSNPFYDKFNFSPTTYSYGKPRLDYMLVDPALTHAIKQVGYLGTHNGALSDHVMAVIDFDEKELFVGILN</sequence>
<dbReference type="Proteomes" id="UP001530293">
    <property type="component" value="Unassembled WGS sequence"/>
</dbReference>
<reference evidence="2 3" key="1">
    <citation type="submission" date="2024-10" db="EMBL/GenBank/DDBJ databases">
        <title>Updated reference genomes for cyclostephanoid diatoms.</title>
        <authorList>
            <person name="Roberts W.R."/>
            <person name="Alverson A.J."/>
        </authorList>
    </citation>
    <scope>NUCLEOTIDE SEQUENCE [LARGE SCALE GENOMIC DNA]</scope>
    <source>
        <strain evidence="2 3">AJA232-27</strain>
    </source>
</reference>
<proteinExistence type="predicted"/>
<dbReference type="SUPFAM" id="SSF56219">
    <property type="entry name" value="DNase I-like"/>
    <property type="match status" value="1"/>
</dbReference>
<organism evidence="2 3">
    <name type="scientific">Discostella pseudostelligera</name>
    <dbReference type="NCBI Taxonomy" id="259834"/>
    <lineage>
        <taxon>Eukaryota</taxon>
        <taxon>Sar</taxon>
        <taxon>Stramenopiles</taxon>
        <taxon>Ochrophyta</taxon>
        <taxon>Bacillariophyta</taxon>
        <taxon>Coscinodiscophyceae</taxon>
        <taxon>Thalassiosirophycidae</taxon>
        <taxon>Stephanodiscales</taxon>
        <taxon>Stephanodiscaceae</taxon>
        <taxon>Discostella</taxon>
    </lineage>
</organism>
<dbReference type="InterPro" id="IPR036691">
    <property type="entry name" value="Endo/exonu/phosph_ase_sf"/>
</dbReference>
<evidence type="ECO:0000256" key="1">
    <source>
        <dbReference type="SAM" id="MobiDB-lite"/>
    </source>
</evidence>
<comment type="caution">
    <text evidence="2">The sequence shown here is derived from an EMBL/GenBank/DDBJ whole genome shotgun (WGS) entry which is preliminary data.</text>
</comment>
<evidence type="ECO:0008006" key="4">
    <source>
        <dbReference type="Google" id="ProtNLM"/>
    </source>
</evidence>
<feature type="compositionally biased region" description="Polar residues" evidence="1">
    <location>
        <begin position="1"/>
        <end position="18"/>
    </location>
</feature>
<accession>A0ABD3MNM5</accession>
<gene>
    <name evidence="2" type="ORF">ACHAWU_009460</name>
</gene>
<feature type="region of interest" description="Disordered" evidence="1">
    <location>
        <begin position="1"/>
        <end position="21"/>
    </location>
</feature>
<keyword evidence="3" id="KW-1185">Reference proteome</keyword>
<evidence type="ECO:0000313" key="2">
    <source>
        <dbReference type="EMBL" id="KAL3765092.1"/>
    </source>
</evidence>
<feature type="non-terminal residue" evidence="2">
    <location>
        <position position="1"/>
    </location>
</feature>
<evidence type="ECO:0000313" key="3">
    <source>
        <dbReference type="Proteomes" id="UP001530293"/>
    </source>
</evidence>